<protein>
    <submittedName>
        <fullName evidence="5">Phosphopantetheine-binding protein</fullName>
    </submittedName>
</protein>
<feature type="domain" description="Carrier" evidence="4">
    <location>
        <begin position="81"/>
        <end position="157"/>
    </location>
</feature>
<gene>
    <name evidence="5" type="ORF">ACFO3J_32590</name>
</gene>
<evidence type="ECO:0000313" key="6">
    <source>
        <dbReference type="Proteomes" id="UP001595765"/>
    </source>
</evidence>
<evidence type="ECO:0000256" key="2">
    <source>
        <dbReference type="ARBA" id="ARBA00022553"/>
    </source>
</evidence>
<proteinExistence type="predicted"/>
<name>A0ABV8HW50_9ACTN</name>
<keyword evidence="1" id="KW-0596">Phosphopantetheine</keyword>
<dbReference type="Pfam" id="PF13193">
    <property type="entry name" value="AMP-binding_C"/>
    <property type="match status" value="1"/>
</dbReference>
<dbReference type="PROSITE" id="PS00012">
    <property type="entry name" value="PHOSPHOPANTETHEINE"/>
    <property type="match status" value="1"/>
</dbReference>
<dbReference type="PANTHER" id="PTHR45527">
    <property type="entry name" value="NONRIBOSOMAL PEPTIDE SYNTHETASE"/>
    <property type="match status" value="1"/>
</dbReference>
<dbReference type="EMBL" id="JBHSBB010000040">
    <property type="protein sequence ID" value="MFC4036153.1"/>
    <property type="molecule type" value="Genomic_DNA"/>
</dbReference>
<feature type="compositionally biased region" description="Basic residues" evidence="3">
    <location>
        <begin position="166"/>
        <end position="175"/>
    </location>
</feature>
<feature type="non-terminal residue" evidence="5">
    <location>
        <position position="1"/>
    </location>
</feature>
<dbReference type="InterPro" id="IPR045851">
    <property type="entry name" value="AMP-bd_C_sf"/>
</dbReference>
<feature type="region of interest" description="Disordered" evidence="3">
    <location>
        <begin position="164"/>
        <end position="186"/>
    </location>
</feature>
<dbReference type="Pfam" id="PF00550">
    <property type="entry name" value="PP-binding"/>
    <property type="match status" value="1"/>
</dbReference>
<evidence type="ECO:0000313" key="5">
    <source>
        <dbReference type="EMBL" id="MFC4036153.1"/>
    </source>
</evidence>
<dbReference type="InterPro" id="IPR020806">
    <property type="entry name" value="PKS_PP-bd"/>
</dbReference>
<reference evidence="6" key="1">
    <citation type="journal article" date="2019" name="Int. J. Syst. Evol. Microbiol.">
        <title>The Global Catalogue of Microorganisms (GCM) 10K type strain sequencing project: providing services to taxonomists for standard genome sequencing and annotation.</title>
        <authorList>
            <consortium name="The Broad Institute Genomics Platform"/>
            <consortium name="The Broad Institute Genome Sequencing Center for Infectious Disease"/>
            <person name="Wu L."/>
            <person name="Ma J."/>
        </authorList>
    </citation>
    <scope>NUCLEOTIDE SEQUENCE [LARGE SCALE GENOMIC DNA]</scope>
    <source>
        <strain evidence="6">CGMCC 4.7237</strain>
    </source>
</reference>
<keyword evidence="2" id="KW-0597">Phosphoprotein</keyword>
<dbReference type="SUPFAM" id="SSF47336">
    <property type="entry name" value="ACP-like"/>
    <property type="match status" value="1"/>
</dbReference>
<dbReference type="InterPro" id="IPR006162">
    <property type="entry name" value="Ppantetheine_attach_site"/>
</dbReference>
<evidence type="ECO:0000259" key="4">
    <source>
        <dbReference type="PROSITE" id="PS50075"/>
    </source>
</evidence>
<dbReference type="PROSITE" id="PS50075">
    <property type="entry name" value="CARRIER"/>
    <property type="match status" value="1"/>
</dbReference>
<dbReference type="PANTHER" id="PTHR45527:SF1">
    <property type="entry name" value="FATTY ACID SYNTHASE"/>
    <property type="match status" value="1"/>
</dbReference>
<dbReference type="Gene3D" id="3.30.300.30">
    <property type="match status" value="1"/>
</dbReference>
<evidence type="ECO:0000256" key="1">
    <source>
        <dbReference type="ARBA" id="ARBA00022450"/>
    </source>
</evidence>
<sequence>QATITTHPNHHNTPQLTAHITTTPGCETVPQEFRDWLRTQLPDHMIPASITVLDRMPLTANGKVDKRALPAPVFTAVQGRAPRTAAEEVVCGLFTDVLASPVPLTIDDNFFDLGGHSLLAARLAGRVTAAFGAPLTIRDVFLNPTPAALAAYVALQGSADAIGGAKPKRARPTLRRRTEAGALLTP</sequence>
<dbReference type="InterPro" id="IPR025110">
    <property type="entry name" value="AMP-bd_C"/>
</dbReference>
<dbReference type="InterPro" id="IPR036736">
    <property type="entry name" value="ACP-like_sf"/>
</dbReference>
<dbReference type="SMART" id="SM00823">
    <property type="entry name" value="PKS_PP"/>
    <property type="match status" value="1"/>
</dbReference>
<organism evidence="5 6">
    <name type="scientific">Streptomyces polygonati</name>
    <dbReference type="NCBI Taxonomy" id="1617087"/>
    <lineage>
        <taxon>Bacteria</taxon>
        <taxon>Bacillati</taxon>
        <taxon>Actinomycetota</taxon>
        <taxon>Actinomycetes</taxon>
        <taxon>Kitasatosporales</taxon>
        <taxon>Streptomycetaceae</taxon>
        <taxon>Streptomyces</taxon>
    </lineage>
</organism>
<dbReference type="Gene3D" id="3.40.50.1820">
    <property type="entry name" value="alpha/beta hydrolase"/>
    <property type="match status" value="1"/>
</dbReference>
<keyword evidence="6" id="KW-1185">Reference proteome</keyword>
<comment type="caution">
    <text evidence="5">The sequence shown here is derived from an EMBL/GenBank/DDBJ whole genome shotgun (WGS) entry which is preliminary data.</text>
</comment>
<dbReference type="InterPro" id="IPR029058">
    <property type="entry name" value="AB_hydrolase_fold"/>
</dbReference>
<accession>A0ABV8HW50</accession>
<dbReference type="Proteomes" id="UP001595765">
    <property type="component" value="Unassembled WGS sequence"/>
</dbReference>
<dbReference type="RefSeq" id="WP_386437346.1">
    <property type="nucleotide sequence ID" value="NZ_JBHSBB010000040.1"/>
</dbReference>
<dbReference type="InterPro" id="IPR009081">
    <property type="entry name" value="PP-bd_ACP"/>
</dbReference>
<evidence type="ECO:0000256" key="3">
    <source>
        <dbReference type="SAM" id="MobiDB-lite"/>
    </source>
</evidence>
<dbReference type="SUPFAM" id="SSF56801">
    <property type="entry name" value="Acetyl-CoA synthetase-like"/>
    <property type="match status" value="1"/>
</dbReference>